<accession>A0AAV4XQF0</accession>
<evidence type="ECO:0000313" key="1">
    <source>
        <dbReference type="EMBL" id="GIY96034.1"/>
    </source>
</evidence>
<sequence length="183" mass="20658">MGVIIETAGVLKLLLKRNVEAMYVIVNVNVVSQIMLNPPQLVSSISYSQTKIFVGEVGEQVTIVETPQPYLLDDLLHLSPKFVRNTSGRNLITFPPILQRMMNVYQAMNKAAPTNRSFIAFHLTTYNTFNRKKESSFLWTPSSPCDVAAEVSLSRQLRKPSVTVKGQLLLYYCSGWPLLRRPL</sequence>
<dbReference type="Proteomes" id="UP001054945">
    <property type="component" value="Unassembled WGS sequence"/>
</dbReference>
<name>A0AAV4XQF0_CAEEX</name>
<gene>
    <name evidence="1" type="ORF">CEXT_726401</name>
</gene>
<comment type="caution">
    <text evidence="1">The sequence shown here is derived from an EMBL/GenBank/DDBJ whole genome shotgun (WGS) entry which is preliminary data.</text>
</comment>
<organism evidence="1 2">
    <name type="scientific">Caerostris extrusa</name>
    <name type="common">Bark spider</name>
    <name type="synonym">Caerostris bankana</name>
    <dbReference type="NCBI Taxonomy" id="172846"/>
    <lineage>
        <taxon>Eukaryota</taxon>
        <taxon>Metazoa</taxon>
        <taxon>Ecdysozoa</taxon>
        <taxon>Arthropoda</taxon>
        <taxon>Chelicerata</taxon>
        <taxon>Arachnida</taxon>
        <taxon>Araneae</taxon>
        <taxon>Araneomorphae</taxon>
        <taxon>Entelegynae</taxon>
        <taxon>Araneoidea</taxon>
        <taxon>Araneidae</taxon>
        <taxon>Caerostris</taxon>
    </lineage>
</organism>
<protein>
    <submittedName>
        <fullName evidence="1">Uncharacterized protein</fullName>
    </submittedName>
</protein>
<dbReference type="AlphaFoldDB" id="A0AAV4XQF0"/>
<reference evidence="1 2" key="1">
    <citation type="submission" date="2021-06" db="EMBL/GenBank/DDBJ databases">
        <title>Caerostris extrusa draft genome.</title>
        <authorList>
            <person name="Kono N."/>
            <person name="Arakawa K."/>
        </authorList>
    </citation>
    <scope>NUCLEOTIDE SEQUENCE [LARGE SCALE GENOMIC DNA]</scope>
</reference>
<evidence type="ECO:0000313" key="2">
    <source>
        <dbReference type="Proteomes" id="UP001054945"/>
    </source>
</evidence>
<dbReference type="EMBL" id="BPLR01000610">
    <property type="protein sequence ID" value="GIY96034.1"/>
    <property type="molecule type" value="Genomic_DNA"/>
</dbReference>
<proteinExistence type="predicted"/>
<keyword evidence="2" id="KW-1185">Reference proteome</keyword>